<dbReference type="EMBL" id="AP006840">
    <property type="protein sequence ID" value="BAD39844.1"/>
    <property type="molecule type" value="Genomic_DNA"/>
</dbReference>
<evidence type="ECO:0000313" key="2">
    <source>
        <dbReference type="Proteomes" id="UP000000417"/>
    </source>
</evidence>
<organism evidence="1 2">
    <name type="scientific">Symbiobacterium thermophilum (strain DSM 24528 / JCM 14929 / IAM 14863 / T)</name>
    <dbReference type="NCBI Taxonomy" id="292459"/>
    <lineage>
        <taxon>Bacteria</taxon>
        <taxon>Bacillati</taxon>
        <taxon>Bacillota</taxon>
        <taxon>Clostridia</taxon>
        <taxon>Eubacteriales</taxon>
        <taxon>Symbiobacteriaceae</taxon>
        <taxon>Symbiobacterium</taxon>
    </lineage>
</organism>
<sequence length="44" mass="4970">MSVKEAHACDPGSLRSVTHCCSSRAAPFLNLRRHVPIRERVPRQ</sequence>
<evidence type="ECO:0000313" key="1">
    <source>
        <dbReference type="EMBL" id="BAD39844.1"/>
    </source>
</evidence>
<gene>
    <name evidence="1" type="ordered locus">STH859</name>
</gene>
<proteinExistence type="predicted"/>
<reference evidence="1 2" key="1">
    <citation type="journal article" date="2004" name="Nucleic Acids Res.">
        <title>Genome sequence of Symbiobacterium thermophilum, an uncultivable bacterium that depends on microbial commensalism.</title>
        <authorList>
            <person name="Ueda K."/>
            <person name="Yamashita A."/>
            <person name="Ishikawa J."/>
            <person name="Shimada M."/>
            <person name="Watsuji T."/>
            <person name="Morimura K."/>
            <person name="Ikeda H."/>
            <person name="Hattori M."/>
            <person name="Beppu T."/>
        </authorList>
    </citation>
    <scope>NUCLEOTIDE SEQUENCE [LARGE SCALE GENOMIC DNA]</scope>
    <source>
        <strain evidence="2">T / IAM 14863</strain>
    </source>
</reference>
<protein>
    <submittedName>
        <fullName evidence="1">Uncharacterized protein</fullName>
    </submittedName>
</protein>
<dbReference type="Proteomes" id="UP000000417">
    <property type="component" value="Chromosome"/>
</dbReference>
<keyword evidence="2" id="KW-1185">Reference proteome</keyword>
<dbReference type="AlphaFoldDB" id="Q67R49"/>
<dbReference type="STRING" id="292459.STH859"/>
<accession>Q67R49</accession>
<name>Q67R49_SYMTH</name>
<dbReference type="HOGENOM" id="CLU_3222986_0_0_9"/>
<dbReference type="KEGG" id="sth:STH859"/>